<dbReference type="PANTHER" id="PTHR43245">
    <property type="entry name" value="BIFUNCTIONAL POLYMYXIN RESISTANCE PROTEIN ARNA"/>
    <property type="match status" value="1"/>
</dbReference>
<keyword evidence="3" id="KW-1185">Reference proteome</keyword>
<dbReference type="SUPFAM" id="SSF51735">
    <property type="entry name" value="NAD(P)-binding Rossmann-fold domains"/>
    <property type="match status" value="1"/>
</dbReference>
<gene>
    <name evidence="2" type="ORF">Phou_022180</name>
</gene>
<accession>A0A6V8K6V4</accession>
<protein>
    <recommendedName>
        <fullName evidence="1">NAD-dependent epimerase/dehydratase domain-containing protein</fullName>
    </recommendedName>
</protein>
<dbReference type="EMBL" id="BLPF01000001">
    <property type="protein sequence ID" value="GFJ78038.1"/>
    <property type="molecule type" value="Genomic_DNA"/>
</dbReference>
<name>A0A6V8K6V4_9ACTN</name>
<organism evidence="2 3">
    <name type="scientific">Phytohabitans houttuyneae</name>
    <dbReference type="NCBI Taxonomy" id="1076126"/>
    <lineage>
        <taxon>Bacteria</taxon>
        <taxon>Bacillati</taxon>
        <taxon>Actinomycetota</taxon>
        <taxon>Actinomycetes</taxon>
        <taxon>Micromonosporales</taxon>
        <taxon>Micromonosporaceae</taxon>
    </lineage>
</organism>
<reference evidence="2 3" key="1">
    <citation type="submission" date="2020-03" db="EMBL/GenBank/DDBJ databases">
        <title>Whole genome shotgun sequence of Phytohabitans houttuyneae NBRC 108639.</title>
        <authorList>
            <person name="Komaki H."/>
            <person name="Tamura T."/>
        </authorList>
    </citation>
    <scope>NUCLEOTIDE SEQUENCE [LARGE SCALE GENOMIC DNA]</scope>
    <source>
        <strain evidence="2 3">NBRC 108639</strain>
    </source>
</reference>
<proteinExistence type="predicted"/>
<sequence length="208" mass="21847">MTAGSVAVIGSGGFLGSHLVRSLRAARIRVSAFTRHRPLPHALRATTVFFVAGSVTPATAESRPGLVAADRALLDRVLAAVGRATEPTMLVLASSGGTVYAPDAQPPYTERTPVGPDTAYGEMKLAMEGAVLGCPWVRPVVLRFANVYGPGERATKGQGVIAHWMAALAAGRPLTVYGDPATSRDYVYIDDAVSAMMLAHRSPEVPPR</sequence>
<dbReference type="InterPro" id="IPR036291">
    <property type="entry name" value="NAD(P)-bd_dom_sf"/>
</dbReference>
<reference evidence="2 3" key="2">
    <citation type="submission" date="2020-03" db="EMBL/GenBank/DDBJ databases">
        <authorList>
            <person name="Ichikawa N."/>
            <person name="Kimura A."/>
            <person name="Kitahashi Y."/>
            <person name="Uohara A."/>
        </authorList>
    </citation>
    <scope>NUCLEOTIDE SEQUENCE [LARGE SCALE GENOMIC DNA]</scope>
    <source>
        <strain evidence="2 3">NBRC 108639</strain>
    </source>
</reference>
<dbReference type="InterPro" id="IPR001509">
    <property type="entry name" value="Epimerase_deHydtase"/>
</dbReference>
<dbReference type="PANTHER" id="PTHR43245:SF13">
    <property type="entry name" value="UDP-D-APIOSE_UDP-D-XYLOSE SYNTHASE 2"/>
    <property type="match status" value="1"/>
</dbReference>
<evidence type="ECO:0000313" key="2">
    <source>
        <dbReference type="EMBL" id="GFJ78038.1"/>
    </source>
</evidence>
<feature type="domain" description="NAD-dependent epimerase/dehydratase" evidence="1">
    <location>
        <begin position="6"/>
        <end position="204"/>
    </location>
</feature>
<dbReference type="InterPro" id="IPR050177">
    <property type="entry name" value="Lipid_A_modif_metabolic_enz"/>
</dbReference>
<comment type="caution">
    <text evidence="2">The sequence shown here is derived from an EMBL/GenBank/DDBJ whole genome shotgun (WGS) entry which is preliminary data.</text>
</comment>
<dbReference type="Proteomes" id="UP000482800">
    <property type="component" value="Unassembled WGS sequence"/>
</dbReference>
<evidence type="ECO:0000313" key="3">
    <source>
        <dbReference type="Proteomes" id="UP000482800"/>
    </source>
</evidence>
<dbReference type="Gene3D" id="3.40.50.720">
    <property type="entry name" value="NAD(P)-binding Rossmann-like Domain"/>
    <property type="match status" value="1"/>
</dbReference>
<dbReference type="RefSeq" id="WP_173055795.1">
    <property type="nucleotide sequence ID" value="NZ_BLPF01000001.1"/>
</dbReference>
<dbReference type="AlphaFoldDB" id="A0A6V8K6V4"/>
<evidence type="ECO:0000259" key="1">
    <source>
        <dbReference type="Pfam" id="PF01370"/>
    </source>
</evidence>
<dbReference type="Pfam" id="PF01370">
    <property type="entry name" value="Epimerase"/>
    <property type="match status" value="1"/>
</dbReference>